<keyword evidence="1" id="KW-1133">Transmembrane helix</keyword>
<dbReference type="AlphaFoldDB" id="A0A1B4VGR3"/>
<evidence type="ECO:0000313" key="2">
    <source>
        <dbReference type="EMBL" id="BAU50047.1"/>
    </source>
</evidence>
<keyword evidence="1" id="KW-0472">Membrane</keyword>
<proteinExistence type="predicted"/>
<keyword evidence="3" id="KW-1185">Reference proteome</keyword>
<evidence type="ECO:0000313" key="3">
    <source>
        <dbReference type="Proteomes" id="UP000218899"/>
    </source>
</evidence>
<keyword evidence="1" id="KW-0812">Transmembrane</keyword>
<dbReference type="Proteomes" id="UP000218899">
    <property type="component" value="Chromosome"/>
</dbReference>
<organism evidence="2 3">
    <name type="scientific">Sulfurifustis variabilis</name>
    <dbReference type="NCBI Taxonomy" id="1675686"/>
    <lineage>
        <taxon>Bacteria</taxon>
        <taxon>Pseudomonadati</taxon>
        <taxon>Pseudomonadota</taxon>
        <taxon>Gammaproteobacteria</taxon>
        <taxon>Acidiferrobacterales</taxon>
        <taxon>Acidiferrobacteraceae</taxon>
        <taxon>Sulfurifustis</taxon>
    </lineage>
</organism>
<reference evidence="2 3" key="1">
    <citation type="submission" date="2015-08" db="EMBL/GenBank/DDBJ databases">
        <title>Complete genome sequence of Sulfurifustis variabilis.</title>
        <authorList>
            <person name="Miura A."/>
            <person name="Kojima H."/>
            <person name="Fukui M."/>
        </authorList>
    </citation>
    <scope>NUCLEOTIDE SEQUENCE [LARGE SCALE GENOMIC DNA]</scope>
    <source>
        <strain evidence="3">skN76</strain>
    </source>
</reference>
<sequence>MGDIKMRKYLDKYIFGLVLWLVLAANAWSATIAINITGSIDFIDTAYGGALTLSSPINGVFVADGVSGTGFEAIALDLPPSGLTLNFGPYTFYETDDDLYGSGFPLAYFNDGAAVGLDFYRTDAEPGLDLWIAGGDEFVLFDSFTQMDMLKGTLNFTPVPIPSALCLLASGLFVLLRLRPKTMA</sequence>
<dbReference type="EMBL" id="AP014936">
    <property type="protein sequence ID" value="BAU50047.1"/>
    <property type="molecule type" value="Genomic_DNA"/>
</dbReference>
<protein>
    <submittedName>
        <fullName evidence="2">Uncharacterized protein</fullName>
    </submittedName>
</protein>
<evidence type="ECO:0000256" key="1">
    <source>
        <dbReference type="SAM" id="Phobius"/>
    </source>
</evidence>
<feature type="transmembrane region" description="Helical" evidence="1">
    <location>
        <begin position="159"/>
        <end position="178"/>
    </location>
</feature>
<dbReference type="KEGG" id="sva:SVA_3511"/>
<accession>A0A1B4VGR3</accession>
<name>A0A1B4VGR3_9GAMM</name>
<gene>
    <name evidence="2" type="ORF">SVA_3511</name>
</gene>